<evidence type="ECO:0000313" key="2">
    <source>
        <dbReference type="EMBL" id="KAJ5592370.1"/>
    </source>
</evidence>
<keyword evidence="1" id="KW-0175">Coiled coil</keyword>
<evidence type="ECO:0000256" key="1">
    <source>
        <dbReference type="SAM" id="Coils"/>
    </source>
</evidence>
<protein>
    <submittedName>
        <fullName evidence="2">Uncharacterized protein</fullName>
    </submittedName>
</protein>
<evidence type="ECO:0000313" key="3">
    <source>
        <dbReference type="Proteomes" id="UP001213799"/>
    </source>
</evidence>
<dbReference type="EMBL" id="JAQJAE010000005">
    <property type="protein sequence ID" value="KAJ5592370.1"/>
    <property type="molecule type" value="Genomic_DNA"/>
</dbReference>
<sequence length="116" mass="13680">MRQGHQFNSYIGYIFTMAETRPIPTPNNEQLEELTNLTDRAHRRARARKGIDEKAKGIMDEKEAIMAANPYWYYTHRDQLENIDRQLTSLDQKLNNLQAEEEKDAAKERAIWMQVV</sequence>
<comment type="caution">
    <text evidence="2">The sequence shown here is derived from an EMBL/GenBank/DDBJ whole genome shotgun (WGS) entry which is preliminary data.</text>
</comment>
<gene>
    <name evidence="2" type="ORF">N7537_009274</name>
</gene>
<reference evidence="2" key="1">
    <citation type="journal article" date="2023" name="IMA Fungus">
        <title>Comparative genomic study of the Penicillium genus elucidates a diverse pangenome and 15 lateral gene transfer events.</title>
        <authorList>
            <person name="Petersen C."/>
            <person name="Sorensen T."/>
            <person name="Nielsen M.R."/>
            <person name="Sondergaard T.E."/>
            <person name="Sorensen J.L."/>
            <person name="Fitzpatrick D.A."/>
            <person name="Frisvad J.C."/>
            <person name="Nielsen K.L."/>
        </authorList>
    </citation>
    <scope>NUCLEOTIDE SEQUENCE</scope>
    <source>
        <strain evidence="2">IBT 12815</strain>
    </source>
</reference>
<dbReference type="AlphaFoldDB" id="A0AAD6DSG8"/>
<proteinExistence type="predicted"/>
<reference evidence="2" key="2">
    <citation type="submission" date="2023-01" db="EMBL/GenBank/DDBJ databases">
        <authorList>
            <person name="Petersen C."/>
        </authorList>
    </citation>
    <scope>NUCLEOTIDE SEQUENCE</scope>
    <source>
        <strain evidence="2">IBT 12815</strain>
    </source>
</reference>
<feature type="coiled-coil region" evidence="1">
    <location>
        <begin position="80"/>
        <end position="107"/>
    </location>
</feature>
<name>A0AAD6DSG8_9EURO</name>
<keyword evidence="3" id="KW-1185">Reference proteome</keyword>
<organism evidence="2 3">
    <name type="scientific">Penicillium hordei</name>
    <dbReference type="NCBI Taxonomy" id="40994"/>
    <lineage>
        <taxon>Eukaryota</taxon>
        <taxon>Fungi</taxon>
        <taxon>Dikarya</taxon>
        <taxon>Ascomycota</taxon>
        <taxon>Pezizomycotina</taxon>
        <taxon>Eurotiomycetes</taxon>
        <taxon>Eurotiomycetidae</taxon>
        <taxon>Eurotiales</taxon>
        <taxon>Aspergillaceae</taxon>
        <taxon>Penicillium</taxon>
    </lineage>
</organism>
<dbReference type="RefSeq" id="XP_056748996.1">
    <property type="nucleotide sequence ID" value="XM_056900328.1"/>
</dbReference>
<accession>A0AAD6DSG8</accession>
<dbReference type="GeneID" id="81590570"/>
<dbReference type="Proteomes" id="UP001213799">
    <property type="component" value="Unassembled WGS sequence"/>
</dbReference>